<dbReference type="AlphaFoldDB" id="A0A834SDD2"/>
<dbReference type="Proteomes" id="UP000245464">
    <property type="component" value="Chromosome 1"/>
</dbReference>
<comment type="caution">
    <text evidence="1">The sequence shown here is derived from an EMBL/GenBank/DDBJ whole genome shotgun (WGS) entry which is preliminary data.</text>
</comment>
<protein>
    <submittedName>
        <fullName evidence="1">Uncharacterized protein</fullName>
    </submittedName>
</protein>
<name>A0A834SDD2_9PLEO</name>
<evidence type="ECO:0000313" key="1">
    <source>
        <dbReference type="EMBL" id="KAF7579481.1"/>
    </source>
</evidence>
<organism evidence="1 2">
    <name type="scientific">Pyrenophora tritici-repentis</name>
    <dbReference type="NCBI Taxonomy" id="45151"/>
    <lineage>
        <taxon>Eukaryota</taxon>
        <taxon>Fungi</taxon>
        <taxon>Dikarya</taxon>
        <taxon>Ascomycota</taxon>
        <taxon>Pezizomycotina</taxon>
        <taxon>Dothideomycetes</taxon>
        <taxon>Pleosporomycetidae</taxon>
        <taxon>Pleosporales</taxon>
        <taxon>Pleosporineae</taxon>
        <taxon>Pleosporaceae</taxon>
        <taxon>Pyrenophora</taxon>
    </lineage>
</organism>
<reference evidence="1 2" key="1">
    <citation type="journal article" date="2018" name="BMC Genomics">
        <title>Comparative genomics of the wheat fungal pathogen Pyrenophora tritici-repentis reveals chromosomal variations and genome plasticity.</title>
        <authorList>
            <person name="Moolhuijzen P."/>
            <person name="See P.T."/>
            <person name="Hane J.K."/>
            <person name="Shi G."/>
            <person name="Liu Z."/>
            <person name="Oliver R.P."/>
            <person name="Moffat C.S."/>
        </authorList>
    </citation>
    <scope>NUCLEOTIDE SEQUENCE [LARGE SCALE GENOMIC DNA]</scope>
    <source>
        <strain evidence="1">M4</strain>
    </source>
</reference>
<dbReference type="RefSeq" id="XP_001939532.2">
    <property type="nucleotide sequence ID" value="XM_001939497.2"/>
</dbReference>
<proteinExistence type="predicted"/>
<accession>A0A834SDD2</accession>
<dbReference type="EMBL" id="NQIK02000001">
    <property type="protein sequence ID" value="KAF7579481.1"/>
    <property type="molecule type" value="Genomic_DNA"/>
</dbReference>
<evidence type="ECO:0000313" key="2">
    <source>
        <dbReference type="Proteomes" id="UP000245464"/>
    </source>
</evidence>
<dbReference type="KEGG" id="ptrr:6347489"/>
<sequence>MAFNSVAQVLRPINVVVWGEEAMGFLGAVTLLNSCMLVPSDSEYDLAAQKLVEAGFRPAPWTYAITDPQLVRDDEIGRRTLLRGDDGYGNLDANSLRFQFPAGFSGSERVVLLRSTYVGIRPPSDPESMQRFSCNDNLYYPDAVLLLESFIKTLLQEIPGSWRHLLQAWAIAYIYGMLMVKDTVLDSCDAESVKLWFNERIRRGNGGLDRAIPRNRKLSHDPEKFTSTESNATKRQQNYLTFANKIKANFRNDRAYFTSEFMKIHYICGLLDSVAYTAIQEEILTIDDADDDANWAWKDSEELFKALDKLHALGDLSRNTRIELDKLNMGNTNFPNFLATFNRYANSSRRSATKKVDLLKLKVTPELLDRALTRKGSLAVDDFLGWCALF</sequence>
<gene>
    <name evidence="1" type="ORF">PtrM4_037210</name>
</gene>
<dbReference type="GeneID" id="6347489"/>